<keyword evidence="3 6" id="KW-0812">Transmembrane</keyword>
<comment type="subcellular location">
    <subcellularLocation>
        <location evidence="1">Membrane</location>
        <topology evidence="1">Multi-pass membrane protein</topology>
    </subcellularLocation>
</comment>
<dbReference type="GO" id="GO:0016020">
    <property type="term" value="C:membrane"/>
    <property type="evidence" value="ECO:0007669"/>
    <property type="project" value="UniProtKB-SubCell"/>
</dbReference>
<keyword evidence="8" id="KW-1185">Reference proteome</keyword>
<name>A0A8T0H5Z6_CERPU</name>
<dbReference type="EMBL" id="CM026428">
    <property type="protein sequence ID" value="KAG0566137.1"/>
    <property type="molecule type" value="Genomic_DNA"/>
</dbReference>
<comment type="similarity">
    <text evidence="2 6">Belongs to the multi antimicrobial extrusion (MATE) (TC 2.A.66.1) family.</text>
</comment>
<evidence type="ECO:0000256" key="4">
    <source>
        <dbReference type="ARBA" id="ARBA00022989"/>
    </source>
</evidence>
<feature type="transmembrane region" description="Helical" evidence="6">
    <location>
        <begin position="463"/>
        <end position="483"/>
    </location>
</feature>
<comment type="caution">
    <text evidence="6">Lacks conserved residue(s) required for the propagation of feature annotation.</text>
</comment>
<dbReference type="NCBIfam" id="TIGR00797">
    <property type="entry name" value="matE"/>
    <property type="match status" value="1"/>
</dbReference>
<dbReference type="GO" id="GO:1990961">
    <property type="term" value="P:xenobiotic detoxification by transmembrane export across the plasma membrane"/>
    <property type="evidence" value="ECO:0007669"/>
    <property type="project" value="InterPro"/>
</dbReference>
<organism evidence="7 8">
    <name type="scientific">Ceratodon purpureus</name>
    <name type="common">Fire moss</name>
    <name type="synonym">Dicranum purpureum</name>
    <dbReference type="NCBI Taxonomy" id="3225"/>
    <lineage>
        <taxon>Eukaryota</taxon>
        <taxon>Viridiplantae</taxon>
        <taxon>Streptophyta</taxon>
        <taxon>Embryophyta</taxon>
        <taxon>Bryophyta</taxon>
        <taxon>Bryophytina</taxon>
        <taxon>Bryopsida</taxon>
        <taxon>Dicranidae</taxon>
        <taxon>Pseudoditrichales</taxon>
        <taxon>Ditrichaceae</taxon>
        <taxon>Ceratodon</taxon>
    </lineage>
</organism>
<accession>A0A8T0H5Z6</accession>
<dbReference type="InterPro" id="IPR045069">
    <property type="entry name" value="MATE_euk"/>
</dbReference>
<proteinExistence type="inferred from homology"/>
<evidence type="ECO:0000313" key="7">
    <source>
        <dbReference type="EMBL" id="KAG0566137.1"/>
    </source>
</evidence>
<dbReference type="Pfam" id="PF01554">
    <property type="entry name" value="MatE"/>
    <property type="match status" value="2"/>
</dbReference>
<dbReference type="OrthoDB" id="2126698at2759"/>
<dbReference type="InterPro" id="IPR002528">
    <property type="entry name" value="MATE_fam"/>
</dbReference>
<dbReference type="Proteomes" id="UP000822688">
    <property type="component" value="Chromosome 7"/>
</dbReference>
<evidence type="ECO:0000256" key="2">
    <source>
        <dbReference type="ARBA" id="ARBA00010199"/>
    </source>
</evidence>
<dbReference type="GO" id="GO:0042910">
    <property type="term" value="F:xenobiotic transmembrane transporter activity"/>
    <property type="evidence" value="ECO:0007669"/>
    <property type="project" value="InterPro"/>
</dbReference>
<dbReference type="PANTHER" id="PTHR11206">
    <property type="entry name" value="MULTIDRUG RESISTANCE PROTEIN"/>
    <property type="match status" value="1"/>
</dbReference>
<keyword evidence="5 6" id="KW-0472">Membrane</keyword>
<protein>
    <recommendedName>
        <fullName evidence="6">Protein DETOXIFICATION</fullName>
    </recommendedName>
    <alternativeName>
        <fullName evidence="6">Multidrug and toxic compound extrusion protein</fullName>
    </alternativeName>
</protein>
<feature type="transmembrane region" description="Helical" evidence="6">
    <location>
        <begin position="401"/>
        <end position="424"/>
    </location>
</feature>
<dbReference type="CDD" id="cd13132">
    <property type="entry name" value="MATE_eukaryotic"/>
    <property type="match status" value="1"/>
</dbReference>
<comment type="caution">
    <text evidence="7">The sequence shown here is derived from an EMBL/GenBank/DDBJ whole genome shotgun (WGS) entry which is preliminary data.</text>
</comment>
<evidence type="ECO:0000256" key="1">
    <source>
        <dbReference type="ARBA" id="ARBA00004141"/>
    </source>
</evidence>
<reference evidence="7" key="1">
    <citation type="submission" date="2020-06" db="EMBL/GenBank/DDBJ databases">
        <title>WGS assembly of Ceratodon purpureus strain R40.</title>
        <authorList>
            <person name="Carey S.B."/>
            <person name="Jenkins J."/>
            <person name="Shu S."/>
            <person name="Lovell J.T."/>
            <person name="Sreedasyam A."/>
            <person name="Maumus F."/>
            <person name="Tiley G.P."/>
            <person name="Fernandez-Pozo N."/>
            <person name="Barry K."/>
            <person name="Chen C."/>
            <person name="Wang M."/>
            <person name="Lipzen A."/>
            <person name="Daum C."/>
            <person name="Saski C.A."/>
            <person name="Payton A.C."/>
            <person name="Mcbreen J.C."/>
            <person name="Conrad R.E."/>
            <person name="Kollar L.M."/>
            <person name="Olsson S."/>
            <person name="Huttunen S."/>
            <person name="Landis J.B."/>
            <person name="Wickett N.J."/>
            <person name="Johnson M.G."/>
            <person name="Rensing S.A."/>
            <person name="Grimwood J."/>
            <person name="Schmutz J."/>
            <person name="Mcdaniel S.F."/>
        </authorList>
    </citation>
    <scope>NUCLEOTIDE SEQUENCE</scope>
    <source>
        <strain evidence="7">R40</strain>
    </source>
</reference>
<feature type="transmembrane region" description="Helical" evidence="6">
    <location>
        <begin position="238"/>
        <end position="260"/>
    </location>
</feature>
<evidence type="ECO:0000256" key="3">
    <source>
        <dbReference type="ARBA" id="ARBA00022692"/>
    </source>
</evidence>
<gene>
    <name evidence="7" type="ORF">KC19_7G040700</name>
</gene>
<feature type="transmembrane region" description="Helical" evidence="6">
    <location>
        <begin position="436"/>
        <end position="457"/>
    </location>
</feature>
<keyword evidence="4 6" id="KW-1133">Transmembrane helix</keyword>
<dbReference type="AlphaFoldDB" id="A0A8T0H5Z6"/>
<feature type="transmembrane region" description="Helical" evidence="6">
    <location>
        <begin position="359"/>
        <end position="381"/>
    </location>
</feature>
<feature type="transmembrane region" description="Helical" evidence="6">
    <location>
        <begin position="206"/>
        <end position="232"/>
    </location>
</feature>
<feature type="transmembrane region" description="Helical" evidence="6">
    <location>
        <begin position="142"/>
        <end position="160"/>
    </location>
</feature>
<evidence type="ECO:0000313" key="8">
    <source>
        <dbReference type="Proteomes" id="UP000822688"/>
    </source>
</evidence>
<evidence type="ECO:0000256" key="6">
    <source>
        <dbReference type="RuleBase" id="RU004914"/>
    </source>
</evidence>
<evidence type="ECO:0000256" key="5">
    <source>
        <dbReference type="ARBA" id="ARBA00023136"/>
    </source>
</evidence>
<dbReference type="GO" id="GO:0015297">
    <property type="term" value="F:antiporter activity"/>
    <property type="evidence" value="ECO:0007669"/>
    <property type="project" value="InterPro"/>
</dbReference>
<sequence>MANSLQIEAEVSGPCETDPLCNGSIEPELAAISEVDTFGQAAAPQQKCTSLSQITEEMKKLMGIAGPMAALNYVLYLRAMISVICLGQLGGLQLAGGTMSISFTNITGYAVLSGLASGMDPVCGQAYGCGNRAKLGRTLQRMILILLTACIPVSLLWINLENILLAMGQNPSITVVASKYCLYSLPDLLANSLLQPLKIYLKSQGLAAPMFWCSTLAIVVNVPVNVGLVFGLRLDVPGVAMAAVVTNFTTVLFVLGYLWYSGALHETWVPWSWASLREWWPLLKLAVPSCLGICLEWWWYEIIILLAGYLSNPQVAVATSGVMIQTTALMYAFPHALGSSVSTRVGSELGAGRPEGAKYAAYVALACAEVVAVVSLTWTIVLRDTWGKTFTTDQNVLALTAAVMPLVGLCELGNCLQTTGVGVLRGSARPSVGASINLGSFYFIGTPVAVALAFRSGLGFKGLWYGLLAAQVACASLVLLVILRTDWDAEAHKARELAGPSSEATMNIIKTCDTIVPINYELVNPPDHCKLDLPSHGIDTS</sequence>